<gene>
    <name evidence="5" type="primary">proC</name>
    <name evidence="11" type="ORF">BW730_00055</name>
</gene>
<dbReference type="SUPFAM" id="SSF51735">
    <property type="entry name" value="NAD(P)-binding Rossmann-fold domains"/>
    <property type="match status" value="1"/>
</dbReference>
<dbReference type="NCBIfam" id="TIGR00112">
    <property type="entry name" value="proC"/>
    <property type="match status" value="1"/>
</dbReference>
<dbReference type="EMBL" id="CP019606">
    <property type="protein sequence ID" value="AQP46206.1"/>
    <property type="molecule type" value="Genomic_DNA"/>
</dbReference>
<keyword evidence="3 5" id="KW-0560">Oxidoreductase</keyword>
<dbReference type="RefSeq" id="WP_077684520.1">
    <property type="nucleotide sequence ID" value="NZ_CP019606.1"/>
</dbReference>
<keyword evidence="5 8" id="KW-0028">Amino-acid biosynthesis</keyword>
<dbReference type="GO" id="GO:0004735">
    <property type="term" value="F:pyrroline-5-carboxylate reductase activity"/>
    <property type="evidence" value="ECO:0007669"/>
    <property type="project" value="UniProtKB-UniRule"/>
</dbReference>
<organism evidence="11 12">
    <name type="scientific">Tessaracoccus aquimaris</name>
    <dbReference type="NCBI Taxonomy" id="1332264"/>
    <lineage>
        <taxon>Bacteria</taxon>
        <taxon>Bacillati</taxon>
        <taxon>Actinomycetota</taxon>
        <taxon>Actinomycetes</taxon>
        <taxon>Propionibacteriales</taxon>
        <taxon>Propionibacteriaceae</taxon>
        <taxon>Tessaracoccus</taxon>
    </lineage>
</organism>
<dbReference type="InterPro" id="IPR008927">
    <property type="entry name" value="6-PGluconate_DH-like_C_sf"/>
</dbReference>
<dbReference type="Pfam" id="PF14748">
    <property type="entry name" value="P5CR_dimer"/>
    <property type="match status" value="1"/>
</dbReference>
<accession>A0A1Q2CJ98</accession>
<dbReference type="PROSITE" id="PS00521">
    <property type="entry name" value="P5CR"/>
    <property type="match status" value="1"/>
</dbReference>
<evidence type="ECO:0000313" key="12">
    <source>
        <dbReference type="Proteomes" id="UP000188145"/>
    </source>
</evidence>
<feature type="domain" description="Pyrroline-5-carboxylate reductase dimerisation" evidence="10">
    <location>
        <begin position="157"/>
        <end position="261"/>
    </location>
</feature>
<dbReference type="InterPro" id="IPR053790">
    <property type="entry name" value="P5CR-like_CS"/>
</dbReference>
<reference evidence="12" key="1">
    <citation type="submission" date="2017-02" db="EMBL/GenBank/DDBJ databases">
        <title>Tessaracoccus aquaemaris sp. nov., isolated from the intestine of a Korean rockfish, Sebastes schlegelii, in a marine aquaculture pond.</title>
        <authorList>
            <person name="Tak E.J."/>
            <person name="Bae J.-W."/>
        </authorList>
    </citation>
    <scope>NUCLEOTIDE SEQUENCE [LARGE SCALE GENOMIC DNA]</scope>
    <source>
        <strain evidence="12">NSG39</strain>
    </source>
</reference>
<dbReference type="InterPro" id="IPR029036">
    <property type="entry name" value="P5CR_dimer"/>
</dbReference>
<feature type="domain" description="Pyrroline-5-carboxylate reductase catalytic N-terminal" evidence="9">
    <location>
        <begin position="2"/>
        <end position="95"/>
    </location>
</feature>
<evidence type="ECO:0000256" key="4">
    <source>
        <dbReference type="ARBA" id="ARBA00058118"/>
    </source>
</evidence>
<evidence type="ECO:0000256" key="3">
    <source>
        <dbReference type="ARBA" id="ARBA00023002"/>
    </source>
</evidence>
<dbReference type="InterPro" id="IPR028939">
    <property type="entry name" value="P5C_Rdtase_cat_N"/>
</dbReference>
<dbReference type="EC" id="1.5.1.2" evidence="5 6"/>
<comment type="catalytic activity">
    <reaction evidence="5">
        <text>L-proline + NAD(+) = (S)-1-pyrroline-5-carboxylate + NADH + 2 H(+)</text>
        <dbReference type="Rhea" id="RHEA:14105"/>
        <dbReference type="ChEBI" id="CHEBI:15378"/>
        <dbReference type="ChEBI" id="CHEBI:17388"/>
        <dbReference type="ChEBI" id="CHEBI:57540"/>
        <dbReference type="ChEBI" id="CHEBI:57945"/>
        <dbReference type="ChEBI" id="CHEBI:60039"/>
        <dbReference type="EC" id="1.5.1.2"/>
    </reaction>
</comment>
<dbReference type="PANTHER" id="PTHR11645">
    <property type="entry name" value="PYRROLINE-5-CARBOXYLATE REDUCTASE"/>
    <property type="match status" value="1"/>
</dbReference>
<dbReference type="STRING" id="1332264.BW730_00055"/>
<keyword evidence="12" id="KW-1185">Reference proteome</keyword>
<comment type="function">
    <text evidence="4 5">Catalyzes the reduction of 1-pyrroline-5-carboxylate (PCA) to L-proline.</text>
</comment>
<keyword evidence="5" id="KW-0963">Cytoplasm</keyword>
<dbReference type="GO" id="GO:0055129">
    <property type="term" value="P:L-proline biosynthetic process"/>
    <property type="evidence" value="ECO:0007669"/>
    <property type="project" value="UniProtKB-UniRule"/>
</dbReference>
<dbReference type="AlphaFoldDB" id="A0A1Q2CJ98"/>
<evidence type="ECO:0000313" key="11">
    <source>
        <dbReference type="EMBL" id="AQP46206.1"/>
    </source>
</evidence>
<dbReference type="Pfam" id="PF03807">
    <property type="entry name" value="F420_oxidored"/>
    <property type="match status" value="1"/>
</dbReference>
<dbReference type="PIRSF" id="PIRSF000193">
    <property type="entry name" value="Pyrrol-5-carb_rd"/>
    <property type="match status" value="1"/>
</dbReference>
<evidence type="ECO:0000256" key="1">
    <source>
        <dbReference type="ARBA" id="ARBA00005525"/>
    </source>
</evidence>
<keyword evidence="5 8" id="KW-0641">Proline biosynthesis</keyword>
<evidence type="ECO:0000256" key="5">
    <source>
        <dbReference type="HAMAP-Rule" id="MF_01925"/>
    </source>
</evidence>
<comment type="catalytic activity">
    <reaction evidence="5 8">
        <text>L-proline + NADP(+) = (S)-1-pyrroline-5-carboxylate + NADPH + 2 H(+)</text>
        <dbReference type="Rhea" id="RHEA:14109"/>
        <dbReference type="ChEBI" id="CHEBI:15378"/>
        <dbReference type="ChEBI" id="CHEBI:17388"/>
        <dbReference type="ChEBI" id="CHEBI:57783"/>
        <dbReference type="ChEBI" id="CHEBI:58349"/>
        <dbReference type="ChEBI" id="CHEBI:60039"/>
        <dbReference type="EC" id="1.5.1.2"/>
    </reaction>
</comment>
<dbReference type="SUPFAM" id="SSF48179">
    <property type="entry name" value="6-phosphogluconate dehydrogenase C-terminal domain-like"/>
    <property type="match status" value="1"/>
</dbReference>
<dbReference type="Proteomes" id="UP000188145">
    <property type="component" value="Chromosome"/>
</dbReference>
<name>A0A1Q2CJ98_9ACTN</name>
<protein>
    <recommendedName>
        <fullName evidence="5 6">Pyrroline-5-carboxylate reductase</fullName>
        <shortName evidence="5">P5C reductase</shortName>
        <shortName evidence="5">P5CR</shortName>
        <ecNumber evidence="5 6">1.5.1.2</ecNumber>
    </recommendedName>
    <alternativeName>
        <fullName evidence="5">PCA reductase</fullName>
    </alternativeName>
</protein>
<dbReference type="Gene3D" id="3.40.50.720">
    <property type="entry name" value="NAD(P)-binding Rossmann-like Domain"/>
    <property type="match status" value="1"/>
</dbReference>
<evidence type="ECO:0000256" key="6">
    <source>
        <dbReference type="NCBIfam" id="TIGR00112"/>
    </source>
</evidence>
<evidence type="ECO:0000256" key="7">
    <source>
        <dbReference type="PIRSR" id="PIRSR000193-1"/>
    </source>
</evidence>
<comment type="similarity">
    <text evidence="1 5 8">Belongs to the pyrroline-5-carboxylate reductase family.</text>
</comment>
<evidence type="ECO:0000256" key="2">
    <source>
        <dbReference type="ARBA" id="ARBA00022857"/>
    </source>
</evidence>
<feature type="binding site" evidence="7">
    <location>
        <begin position="6"/>
        <end position="11"/>
    </location>
    <ligand>
        <name>NADP(+)</name>
        <dbReference type="ChEBI" id="CHEBI:58349"/>
    </ligand>
</feature>
<dbReference type="InterPro" id="IPR036291">
    <property type="entry name" value="NAD(P)-bd_dom_sf"/>
</dbReference>
<evidence type="ECO:0000259" key="9">
    <source>
        <dbReference type="Pfam" id="PF03807"/>
    </source>
</evidence>
<evidence type="ECO:0000256" key="8">
    <source>
        <dbReference type="RuleBase" id="RU003903"/>
    </source>
</evidence>
<comment type="subcellular location">
    <subcellularLocation>
        <location evidence="5">Cytoplasm</location>
    </subcellularLocation>
</comment>
<dbReference type="OrthoDB" id="9805754at2"/>
<dbReference type="FunFam" id="1.10.3730.10:FF:000001">
    <property type="entry name" value="Pyrroline-5-carboxylate reductase"/>
    <property type="match status" value="1"/>
</dbReference>
<dbReference type="KEGG" id="tes:BW730_00055"/>
<feature type="binding site" evidence="7">
    <location>
        <begin position="66"/>
        <end position="69"/>
    </location>
    <ligand>
        <name>NADP(+)</name>
        <dbReference type="ChEBI" id="CHEBI:58349"/>
    </ligand>
</feature>
<dbReference type="PANTHER" id="PTHR11645:SF0">
    <property type="entry name" value="PYRROLINE-5-CARBOXYLATE REDUCTASE 3"/>
    <property type="match status" value="1"/>
</dbReference>
<sequence length="264" mass="26877">MRIAVIGAGAMGEALLSGWIASGVAPTDIAIVDAYPPRVVELEERHGVTGVDLAAAAGQAETLVLAVKPYQMDAILAELAGHLHDDALVVSIAAGVSLDRLQKALPGVSVVRVMPNTPALVGKGMAGIVPGAEASAAQVDRVQELLDAVGRSIITDEAHLDALTALSGSGPAYLFYVAEAMIEGGVHQGLTRPEATALVNQTFVGAAAMLAESGRSATVLREMVTSPAGTTAAALRSLDDHGVRAAFLDAVQACARRGAEMATE</sequence>
<dbReference type="Gene3D" id="1.10.3730.10">
    <property type="entry name" value="ProC C-terminal domain-like"/>
    <property type="match status" value="1"/>
</dbReference>
<comment type="pathway">
    <text evidence="5 8">Amino-acid biosynthesis; L-proline biosynthesis; L-proline from L-glutamate 5-semialdehyde: step 1/1.</text>
</comment>
<dbReference type="UniPathway" id="UPA00098">
    <property type="reaction ID" value="UER00361"/>
</dbReference>
<dbReference type="GO" id="GO:0005737">
    <property type="term" value="C:cytoplasm"/>
    <property type="evidence" value="ECO:0007669"/>
    <property type="project" value="UniProtKB-SubCell"/>
</dbReference>
<proteinExistence type="inferred from homology"/>
<dbReference type="HAMAP" id="MF_01925">
    <property type="entry name" value="P5C_reductase"/>
    <property type="match status" value="1"/>
</dbReference>
<evidence type="ECO:0000259" key="10">
    <source>
        <dbReference type="Pfam" id="PF14748"/>
    </source>
</evidence>
<dbReference type="InterPro" id="IPR000304">
    <property type="entry name" value="Pyrroline-COOH_reductase"/>
</dbReference>
<keyword evidence="2 5" id="KW-0521">NADP</keyword>